<evidence type="ECO:0000259" key="1">
    <source>
        <dbReference type="Pfam" id="PF04480"/>
    </source>
</evidence>
<dbReference type="CDD" id="cd01038">
    <property type="entry name" value="Endonuclease_DUF559"/>
    <property type="match status" value="1"/>
</dbReference>
<name>A0ABR5Y9G2_9SPHN</name>
<dbReference type="PANTHER" id="PTHR38590">
    <property type="entry name" value="BLL0828 PROTEIN"/>
    <property type="match status" value="1"/>
</dbReference>
<dbReference type="SUPFAM" id="SSF52980">
    <property type="entry name" value="Restriction endonuclease-like"/>
    <property type="match status" value="1"/>
</dbReference>
<dbReference type="Pfam" id="PF04480">
    <property type="entry name" value="DUF559"/>
    <property type="match status" value="1"/>
</dbReference>
<dbReference type="Gene3D" id="3.40.960.10">
    <property type="entry name" value="VSR Endonuclease"/>
    <property type="match status" value="1"/>
</dbReference>
<evidence type="ECO:0000313" key="2">
    <source>
        <dbReference type="EMBL" id="KZE11440.1"/>
    </source>
</evidence>
<dbReference type="InterPro" id="IPR011335">
    <property type="entry name" value="Restrct_endonuc-II-like"/>
</dbReference>
<keyword evidence="3" id="KW-1185">Reference proteome</keyword>
<reference evidence="3" key="1">
    <citation type="submission" date="2016-01" db="EMBL/GenBank/DDBJ databases">
        <title>Draft genome of Chromobacterium sp. F49.</title>
        <authorList>
            <person name="Hong K.W."/>
        </authorList>
    </citation>
    <scope>NUCLEOTIDE SEQUENCE [LARGE SCALE GENOMIC DNA]</scope>
    <source>
        <strain evidence="3">CN3</strain>
    </source>
</reference>
<feature type="domain" description="DUF559" evidence="1">
    <location>
        <begin position="3"/>
        <end position="94"/>
    </location>
</feature>
<sequence length="117" mass="12799">MSLPEVLLWQRLRLEPYGLKFRRQHPILKYVLDFYCARAKLSIEIDGEAHDRGSRSARDAERDAVLAARGLTIVRIPARDVLADPGAAAEAIAETALPLQPPAAPAVPLPKHAWGGS</sequence>
<organism evidence="2 3">
    <name type="scientific">Sphingomonas hankookensis</name>
    <dbReference type="NCBI Taxonomy" id="563996"/>
    <lineage>
        <taxon>Bacteria</taxon>
        <taxon>Pseudomonadati</taxon>
        <taxon>Pseudomonadota</taxon>
        <taxon>Alphaproteobacteria</taxon>
        <taxon>Sphingomonadales</taxon>
        <taxon>Sphingomonadaceae</taxon>
        <taxon>Sphingomonas</taxon>
    </lineage>
</organism>
<protein>
    <recommendedName>
        <fullName evidence="1">DUF559 domain-containing protein</fullName>
    </recommendedName>
</protein>
<dbReference type="PANTHER" id="PTHR38590:SF1">
    <property type="entry name" value="BLL0828 PROTEIN"/>
    <property type="match status" value="1"/>
</dbReference>
<accession>A0ABR5Y9G2</accession>
<dbReference type="InterPro" id="IPR007569">
    <property type="entry name" value="DUF559"/>
</dbReference>
<dbReference type="RefSeq" id="WP_066691839.1">
    <property type="nucleotide sequence ID" value="NZ_CP117025.1"/>
</dbReference>
<evidence type="ECO:0000313" key="3">
    <source>
        <dbReference type="Proteomes" id="UP000076609"/>
    </source>
</evidence>
<dbReference type="InterPro" id="IPR047216">
    <property type="entry name" value="Endonuclease_DUF559_bact"/>
</dbReference>
<dbReference type="EMBL" id="LQQO01000034">
    <property type="protein sequence ID" value="KZE11440.1"/>
    <property type="molecule type" value="Genomic_DNA"/>
</dbReference>
<dbReference type="Proteomes" id="UP000076609">
    <property type="component" value="Unassembled WGS sequence"/>
</dbReference>
<proteinExistence type="predicted"/>
<comment type="caution">
    <text evidence="2">The sequence shown here is derived from an EMBL/GenBank/DDBJ whole genome shotgun (WGS) entry which is preliminary data.</text>
</comment>
<gene>
    <name evidence="2" type="ORF">AVT10_04090</name>
</gene>